<feature type="binding site" evidence="10">
    <location>
        <position position="141"/>
    </location>
    <ligand>
        <name>Mg(2+)</name>
        <dbReference type="ChEBI" id="CHEBI:18420"/>
    </ligand>
</feature>
<accession>A0A2U2ARD9</accession>
<evidence type="ECO:0000256" key="8">
    <source>
        <dbReference type="PIRSR" id="PIRSR004682-1"/>
    </source>
</evidence>
<feature type="site" description="Contributes to substrate recognition" evidence="9">
    <location>
        <position position="113"/>
    </location>
</feature>
<comment type="similarity">
    <text evidence="7">Belongs to the gmhB family.</text>
</comment>
<keyword evidence="2 7" id="KW-0963">Cytoplasm</keyword>
<feature type="active site" description="Proton donor" evidence="8">
    <location>
        <position position="23"/>
    </location>
</feature>
<feature type="binding site" evidence="10">
    <location>
        <position position="140"/>
    </location>
    <ligand>
        <name>Mg(2+)</name>
        <dbReference type="ChEBI" id="CHEBI:18420"/>
    </ligand>
</feature>
<feature type="binding site" evidence="10">
    <location>
        <position position="21"/>
    </location>
    <ligand>
        <name>Mg(2+)</name>
        <dbReference type="ChEBI" id="CHEBI:18420"/>
    </ligand>
</feature>
<reference evidence="12" key="1">
    <citation type="submission" date="2018-05" db="EMBL/GenBank/DDBJ databases">
        <title>Ignatzschineria dubaiensis sp. nov., isolated from necrotic foot tissues of dromedaries (Camelus dromedarius) and associated maggots in Dubai, United Arab Emirates.</title>
        <authorList>
            <person name="Tsang C.C."/>
            <person name="Tang J.Y.M."/>
            <person name="Fong J.Y.H."/>
            <person name="Kinne J."/>
            <person name="Lee H.H."/>
            <person name="Joseph M."/>
            <person name="Jose S."/>
            <person name="Schuster R.K."/>
            <person name="Tang Y."/>
            <person name="Sivakumar S."/>
            <person name="Chen J.H.K."/>
            <person name="Teng J.L.L."/>
            <person name="Lau S.K.P."/>
            <person name="Wernery U."/>
            <person name="Woo P.C.Y."/>
        </authorList>
    </citation>
    <scope>NUCLEOTIDE SEQUENCE [LARGE SCALE GENOMIC DNA]</scope>
    <source>
        <strain evidence="12">UAE-HKU57</strain>
    </source>
</reference>
<dbReference type="InterPro" id="IPR006549">
    <property type="entry name" value="HAD-SF_hydro_IIIA"/>
</dbReference>
<evidence type="ECO:0000313" key="12">
    <source>
        <dbReference type="Proteomes" id="UP000245059"/>
    </source>
</evidence>
<feature type="active site" description="Nucleophile" evidence="8">
    <location>
        <position position="21"/>
    </location>
</feature>
<keyword evidence="4 7" id="KW-0378">Hydrolase</keyword>
<dbReference type="SUPFAM" id="SSF56784">
    <property type="entry name" value="HAD-like"/>
    <property type="match status" value="1"/>
</dbReference>
<dbReference type="InterPro" id="IPR006543">
    <property type="entry name" value="Histidinol-phos"/>
</dbReference>
<comment type="cofactor">
    <cofactor evidence="10">
        <name>Zn(2+)</name>
        <dbReference type="ChEBI" id="CHEBI:29105"/>
    </cofactor>
</comment>
<sequence>MVEQDFEKGRRLPFPDLVILDRDGVINQDSSAYIKSRDEWIPIPGSLEAMARLHQAGVKIGIATNQRGIALGLYDHQALEEMHQKMAELLSDVGGAIDEIAFCTADDPLHPDRKPNPGMLLTIIKALDLPKTSVIYFVGDKSSDVAAAENATLQSDYRVIPVLVRTGNGIKSEKKLNDRERLTYNDLASFVDALLFDSSDLSALSTEE</sequence>
<evidence type="ECO:0000256" key="3">
    <source>
        <dbReference type="ARBA" id="ARBA00022723"/>
    </source>
</evidence>
<dbReference type="GO" id="GO:0005975">
    <property type="term" value="P:carbohydrate metabolic process"/>
    <property type="evidence" value="ECO:0007669"/>
    <property type="project" value="InterPro"/>
</dbReference>
<evidence type="ECO:0000256" key="10">
    <source>
        <dbReference type="PIRSR" id="PIRSR004682-4"/>
    </source>
</evidence>
<feature type="binding site" evidence="10">
    <location>
        <position position="103"/>
    </location>
    <ligand>
        <name>Zn(2+)</name>
        <dbReference type="ChEBI" id="CHEBI:29105"/>
    </ligand>
</feature>
<dbReference type="AlphaFoldDB" id="A0A2U2ARD9"/>
<dbReference type="EMBL" id="QEWW01000003">
    <property type="protein sequence ID" value="PWD86423.1"/>
    <property type="molecule type" value="Genomic_DNA"/>
</dbReference>
<gene>
    <name evidence="11" type="ORF">DC077_05460</name>
</gene>
<evidence type="ECO:0000313" key="11">
    <source>
        <dbReference type="EMBL" id="PWD86423.1"/>
    </source>
</evidence>
<keyword evidence="3 10" id="KW-0479">Metal-binding</keyword>
<name>A0A2U2ARD9_9GAMM</name>
<keyword evidence="5 7" id="KW-0119">Carbohydrate metabolism</keyword>
<keyword evidence="10" id="KW-0862">Zinc</keyword>
<evidence type="ECO:0000256" key="9">
    <source>
        <dbReference type="PIRSR" id="PIRSR004682-3"/>
    </source>
</evidence>
<dbReference type="PIRSF" id="PIRSF004682">
    <property type="entry name" value="GmhB"/>
    <property type="match status" value="1"/>
</dbReference>
<organism evidence="11 12">
    <name type="scientific">Ignatzschineria cameli</name>
    <dbReference type="NCBI Taxonomy" id="2182793"/>
    <lineage>
        <taxon>Bacteria</taxon>
        <taxon>Pseudomonadati</taxon>
        <taxon>Pseudomonadota</taxon>
        <taxon>Gammaproteobacteria</taxon>
        <taxon>Cardiobacteriales</taxon>
        <taxon>Ignatzschineriaceae</taxon>
        <taxon>Ignatzschineria</taxon>
    </lineage>
</organism>
<comment type="cofactor">
    <cofactor evidence="10">
        <name>Mg(2+)</name>
        <dbReference type="ChEBI" id="CHEBI:18420"/>
    </cofactor>
</comment>
<dbReference type="Gene3D" id="3.40.50.1000">
    <property type="entry name" value="HAD superfamily/HAD-like"/>
    <property type="match status" value="1"/>
</dbReference>
<evidence type="ECO:0000256" key="1">
    <source>
        <dbReference type="ARBA" id="ARBA00004496"/>
    </source>
</evidence>
<dbReference type="EC" id="3.1.3.-" evidence="7"/>
<dbReference type="PANTHER" id="PTHR42891:SF1">
    <property type="entry name" value="D-GLYCERO-BETA-D-MANNO-HEPTOSE-1,7-BISPHOSPHATE 7-PHOSPHATASE"/>
    <property type="match status" value="1"/>
</dbReference>
<comment type="caution">
    <text evidence="11">The sequence shown here is derived from an EMBL/GenBank/DDBJ whole genome shotgun (WGS) entry which is preliminary data.</text>
</comment>
<evidence type="ECO:0000256" key="2">
    <source>
        <dbReference type="ARBA" id="ARBA00022490"/>
    </source>
</evidence>
<dbReference type="PANTHER" id="PTHR42891">
    <property type="entry name" value="D-GLYCERO-BETA-D-MANNO-HEPTOSE-1,7-BISPHOSPHATE 7-PHOSPHATASE"/>
    <property type="match status" value="1"/>
</dbReference>
<protein>
    <recommendedName>
        <fullName evidence="6 7">D,D-heptose 1,7-bisphosphate phosphatase</fullName>
        <ecNumber evidence="7">3.1.3.-</ecNumber>
    </recommendedName>
</protein>
<feature type="binding site" evidence="10">
    <location>
        <position position="23"/>
    </location>
    <ligand>
        <name>Mg(2+)</name>
        <dbReference type="ChEBI" id="CHEBI:18420"/>
    </ligand>
</feature>
<evidence type="ECO:0000256" key="4">
    <source>
        <dbReference type="ARBA" id="ARBA00022801"/>
    </source>
</evidence>
<dbReference type="NCBIfam" id="TIGR01662">
    <property type="entry name" value="HAD-SF-IIIA"/>
    <property type="match status" value="1"/>
</dbReference>
<evidence type="ECO:0000256" key="7">
    <source>
        <dbReference type="PIRNR" id="PIRNR004682"/>
    </source>
</evidence>
<dbReference type="InterPro" id="IPR023214">
    <property type="entry name" value="HAD_sf"/>
</dbReference>
<dbReference type="GO" id="GO:0016791">
    <property type="term" value="F:phosphatase activity"/>
    <property type="evidence" value="ECO:0007669"/>
    <property type="project" value="InterPro"/>
</dbReference>
<dbReference type="RefSeq" id="WP_109217904.1">
    <property type="nucleotide sequence ID" value="NZ_QEWW01000003.1"/>
</dbReference>
<dbReference type="GO" id="GO:0005737">
    <property type="term" value="C:cytoplasm"/>
    <property type="evidence" value="ECO:0007669"/>
    <property type="project" value="UniProtKB-SubCell"/>
</dbReference>
<proteinExistence type="inferred from homology"/>
<keyword evidence="10" id="KW-0460">Magnesium</keyword>
<evidence type="ECO:0000256" key="6">
    <source>
        <dbReference type="ARBA" id="ARBA00031828"/>
    </source>
</evidence>
<dbReference type="InterPro" id="IPR004446">
    <property type="entry name" value="Heptose_bisP_phosphatase"/>
</dbReference>
<dbReference type="Pfam" id="PF00702">
    <property type="entry name" value="Hydrolase"/>
    <property type="match status" value="1"/>
</dbReference>
<comment type="subcellular location">
    <subcellularLocation>
        <location evidence="1 7">Cytoplasm</location>
    </subcellularLocation>
</comment>
<dbReference type="Proteomes" id="UP000245059">
    <property type="component" value="Unassembled WGS sequence"/>
</dbReference>
<dbReference type="NCBIfam" id="TIGR01656">
    <property type="entry name" value="Histidinol-ppas"/>
    <property type="match status" value="1"/>
</dbReference>
<feature type="site" description="Stabilizes the phosphoryl group" evidence="9">
    <location>
        <position position="64"/>
    </location>
</feature>
<dbReference type="GO" id="GO:0046872">
    <property type="term" value="F:metal ion binding"/>
    <property type="evidence" value="ECO:0007669"/>
    <property type="project" value="UniProtKB-KW"/>
</dbReference>
<feature type="site" description="Stabilizes the phosphoryl group" evidence="9">
    <location>
        <position position="114"/>
    </location>
</feature>
<evidence type="ECO:0000256" key="5">
    <source>
        <dbReference type="ARBA" id="ARBA00023277"/>
    </source>
</evidence>
<dbReference type="InterPro" id="IPR036412">
    <property type="entry name" value="HAD-like_sf"/>
</dbReference>